<organism evidence="1 2">
    <name type="scientific">Daphnia pulex</name>
    <name type="common">Water flea</name>
    <dbReference type="NCBI Taxonomy" id="6669"/>
    <lineage>
        <taxon>Eukaryota</taxon>
        <taxon>Metazoa</taxon>
        <taxon>Ecdysozoa</taxon>
        <taxon>Arthropoda</taxon>
        <taxon>Crustacea</taxon>
        <taxon>Branchiopoda</taxon>
        <taxon>Diplostraca</taxon>
        <taxon>Cladocera</taxon>
        <taxon>Anomopoda</taxon>
        <taxon>Daphniidae</taxon>
        <taxon>Daphnia</taxon>
    </lineage>
</organism>
<dbReference type="EMBL" id="GL732532">
    <property type="protein sequence ID" value="EFX85298.1"/>
    <property type="molecule type" value="Genomic_DNA"/>
</dbReference>
<accession>E9G4H0</accession>
<evidence type="ECO:0000313" key="2">
    <source>
        <dbReference type="Proteomes" id="UP000000305"/>
    </source>
</evidence>
<reference evidence="1 2" key="1">
    <citation type="journal article" date="2011" name="Science">
        <title>The ecoresponsive genome of Daphnia pulex.</title>
        <authorList>
            <person name="Colbourne J.K."/>
            <person name="Pfrender M.E."/>
            <person name="Gilbert D."/>
            <person name="Thomas W.K."/>
            <person name="Tucker A."/>
            <person name="Oakley T.H."/>
            <person name="Tokishita S."/>
            <person name="Aerts A."/>
            <person name="Arnold G.J."/>
            <person name="Basu M.K."/>
            <person name="Bauer D.J."/>
            <person name="Caceres C.E."/>
            <person name="Carmel L."/>
            <person name="Casola C."/>
            <person name="Choi J.H."/>
            <person name="Detter J.C."/>
            <person name="Dong Q."/>
            <person name="Dusheyko S."/>
            <person name="Eads B.D."/>
            <person name="Frohlich T."/>
            <person name="Geiler-Samerotte K.A."/>
            <person name="Gerlach D."/>
            <person name="Hatcher P."/>
            <person name="Jogdeo S."/>
            <person name="Krijgsveld J."/>
            <person name="Kriventseva E.V."/>
            <person name="Kultz D."/>
            <person name="Laforsch C."/>
            <person name="Lindquist E."/>
            <person name="Lopez J."/>
            <person name="Manak J.R."/>
            <person name="Muller J."/>
            <person name="Pangilinan J."/>
            <person name="Patwardhan R.P."/>
            <person name="Pitluck S."/>
            <person name="Pritham E.J."/>
            <person name="Rechtsteiner A."/>
            <person name="Rho M."/>
            <person name="Rogozin I.B."/>
            <person name="Sakarya O."/>
            <person name="Salamov A."/>
            <person name="Schaack S."/>
            <person name="Shapiro H."/>
            <person name="Shiga Y."/>
            <person name="Skalitzky C."/>
            <person name="Smith Z."/>
            <person name="Souvorov A."/>
            <person name="Sung W."/>
            <person name="Tang Z."/>
            <person name="Tsuchiya D."/>
            <person name="Tu H."/>
            <person name="Vos H."/>
            <person name="Wang M."/>
            <person name="Wolf Y.I."/>
            <person name="Yamagata H."/>
            <person name="Yamada T."/>
            <person name="Ye Y."/>
            <person name="Shaw J.R."/>
            <person name="Andrews J."/>
            <person name="Crease T.J."/>
            <person name="Tang H."/>
            <person name="Lucas S.M."/>
            <person name="Robertson H.M."/>
            <person name="Bork P."/>
            <person name="Koonin E.V."/>
            <person name="Zdobnov E.M."/>
            <person name="Grigoriev I.V."/>
            <person name="Lynch M."/>
            <person name="Boore J.L."/>
        </authorList>
    </citation>
    <scope>NUCLEOTIDE SEQUENCE [LARGE SCALE GENOMIC DNA]</scope>
</reference>
<dbReference type="Proteomes" id="UP000000305">
    <property type="component" value="Unassembled WGS sequence"/>
</dbReference>
<evidence type="ECO:0000313" key="1">
    <source>
        <dbReference type="EMBL" id="EFX85298.1"/>
    </source>
</evidence>
<proteinExistence type="predicted"/>
<dbReference type="InParanoid" id="E9G4H0"/>
<dbReference type="HOGENOM" id="CLU_2560576_0_0_1"/>
<gene>
    <name evidence="1" type="ORF">DAPPUDRAFT_314024</name>
</gene>
<sequence length="82" mass="9206">MQLRIENESNFSNLETSLKNKKDSRQTKSSFTFPVPSSLIATSVSTFFEASCCQSLKILLIYLRIGEICKILNSMDIPALTL</sequence>
<protein>
    <submittedName>
        <fullName evidence="1">Uncharacterized protein</fullName>
    </submittedName>
</protein>
<keyword evidence="2" id="KW-1185">Reference proteome</keyword>
<dbReference type="KEGG" id="dpx:DAPPUDRAFT_314024"/>
<dbReference type="AlphaFoldDB" id="E9G4H0"/>
<name>E9G4H0_DAPPU</name>